<name>A0AAC9YSZ4_9ACTN</name>
<dbReference type="GO" id="GO:0005737">
    <property type="term" value="C:cytoplasm"/>
    <property type="evidence" value="ECO:0007669"/>
    <property type="project" value="TreeGrafter"/>
</dbReference>
<evidence type="ECO:0000313" key="2">
    <source>
        <dbReference type="Proteomes" id="UP000217216"/>
    </source>
</evidence>
<organism evidence="1 2">
    <name type="scientific">Candidatus Planktophila dulcis</name>
    <dbReference type="NCBI Taxonomy" id="1884914"/>
    <lineage>
        <taxon>Bacteria</taxon>
        <taxon>Bacillati</taxon>
        <taxon>Actinomycetota</taxon>
        <taxon>Actinomycetes</taxon>
        <taxon>Candidatus Nanopelagicales</taxon>
        <taxon>Candidatus Nanopelagicaceae</taxon>
        <taxon>Candidatus Planktophila</taxon>
    </lineage>
</organism>
<dbReference type="GO" id="GO:0019748">
    <property type="term" value="P:secondary metabolic process"/>
    <property type="evidence" value="ECO:0007669"/>
    <property type="project" value="TreeGrafter"/>
</dbReference>
<dbReference type="InterPro" id="IPR036291">
    <property type="entry name" value="NAD(P)-bd_dom_sf"/>
</dbReference>
<sequence length="234" mass="25569">MTDFKGKKIVLTGASRGVGYEASKLFLAAGAEIIGTGRDAARLEKTAAELQKLGSFTPFLADFDSPAAPGALSDFVHSQWGSLDILLNNAAVQTYRADWREEGLELLNEQWRCNVFAQHELIFKLQDLLEKGTQPRVVNVSSGAGSLQALKESPDMPTYRLTKYALGGMTILWAGILKGKVAVNALDPGWLKTDLGGPEAPGEPEDGGQRMWEICSLPWDETGKFWHGNQEIEF</sequence>
<keyword evidence="2" id="KW-1185">Reference proteome</keyword>
<dbReference type="KEGG" id="plak:A1s21155_01345"/>
<gene>
    <name evidence="1" type="ORF">A1s21155_01345</name>
</gene>
<dbReference type="Pfam" id="PF00106">
    <property type="entry name" value="adh_short"/>
    <property type="match status" value="1"/>
</dbReference>
<dbReference type="SUPFAM" id="SSF51735">
    <property type="entry name" value="NAD(P)-binding Rossmann-fold domains"/>
    <property type="match status" value="1"/>
</dbReference>
<dbReference type="RefSeq" id="WP_095675808.1">
    <property type="nucleotide sequence ID" value="NZ_CP016770.1"/>
</dbReference>
<evidence type="ECO:0000313" key="1">
    <source>
        <dbReference type="EMBL" id="ASY11649.1"/>
    </source>
</evidence>
<dbReference type="PRINTS" id="PR00081">
    <property type="entry name" value="GDHRDH"/>
</dbReference>
<dbReference type="Proteomes" id="UP000217216">
    <property type="component" value="Chromosome"/>
</dbReference>
<dbReference type="PANTHER" id="PTHR43544:SF32">
    <property type="entry name" value="CHAIN DEHYDROGENASE, PUTATIVE (AFU_ORTHOLOGUE AFUA_5G01530)-RELATED"/>
    <property type="match status" value="1"/>
</dbReference>
<dbReference type="PANTHER" id="PTHR43544">
    <property type="entry name" value="SHORT-CHAIN DEHYDROGENASE/REDUCTASE"/>
    <property type="match status" value="1"/>
</dbReference>
<dbReference type="GO" id="GO:0016491">
    <property type="term" value="F:oxidoreductase activity"/>
    <property type="evidence" value="ECO:0007669"/>
    <property type="project" value="TreeGrafter"/>
</dbReference>
<protein>
    <submittedName>
        <fullName evidence="1">Classical SDR family protein</fullName>
    </submittedName>
</protein>
<proteinExistence type="predicted"/>
<dbReference type="GeneID" id="300656790"/>
<accession>A0AAC9YSZ4</accession>
<dbReference type="InterPro" id="IPR051468">
    <property type="entry name" value="Fungal_SecMetab_SDRs"/>
</dbReference>
<dbReference type="EMBL" id="CP016770">
    <property type="protein sequence ID" value="ASY11649.1"/>
    <property type="molecule type" value="Genomic_DNA"/>
</dbReference>
<dbReference type="InterPro" id="IPR002347">
    <property type="entry name" value="SDR_fam"/>
</dbReference>
<reference evidence="1 2" key="1">
    <citation type="submission" date="2016-07" db="EMBL/GenBank/DDBJ databases">
        <title>High microdiversification within the ubiquitous acI lineage of Actinobacteria.</title>
        <authorList>
            <person name="Neuenschwander S.M."/>
            <person name="Salcher M."/>
            <person name="Ghai R."/>
            <person name="Pernthaler J."/>
        </authorList>
    </citation>
    <scope>NUCLEOTIDE SEQUENCE [LARGE SCALE GENOMIC DNA]</scope>
    <source>
        <strain evidence="1">MMS-21-155</strain>
    </source>
</reference>
<dbReference type="Gene3D" id="3.40.50.720">
    <property type="entry name" value="NAD(P)-binding Rossmann-like Domain"/>
    <property type="match status" value="1"/>
</dbReference>
<dbReference type="AlphaFoldDB" id="A0AAC9YSZ4"/>